<accession>A0A0E9V938</accession>
<reference evidence="1" key="1">
    <citation type="submission" date="2014-11" db="EMBL/GenBank/DDBJ databases">
        <authorList>
            <person name="Amaro Gonzalez C."/>
        </authorList>
    </citation>
    <scope>NUCLEOTIDE SEQUENCE</scope>
</reference>
<protein>
    <submittedName>
        <fullName evidence="1">Uncharacterized protein</fullName>
    </submittedName>
</protein>
<organism evidence="1">
    <name type="scientific">Anguilla anguilla</name>
    <name type="common">European freshwater eel</name>
    <name type="synonym">Muraena anguilla</name>
    <dbReference type="NCBI Taxonomy" id="7936"/>
    <lineage>
        <taxon>Eukaryota</taxon>
        <taxon>Metazoa</taxon>
        <taxon>Chordata</taxon>
        <taxon>Craniata</taxon>
        <taxon>Vertebrata</taxon>
        <taxon>Euteleostomi</taxon>
        <taxon>Actinopterygii</taxon>
        <taxon>Neopterygii</taxon>
        <taxon>Teleostei</taxon>
        <taxon>Anguilliformes</taxon>
        <taxon>Anguillidae</taxon>
        <taxon>Anguilla</taxon>
    </lineage>
</organism>
<dbReference type="AlphaFoldDB" id="A0A0E9V938"/>
<reference evidence="1" key="2">
    <citation type="journal article" date="2015" name="Fish Shellfish Immunol.">
        <title>Early steps in the European eel (Anguilla anguilla)-Vibrio vulnificus interaction in the gills: Role of the RtxA13 toxin.</title>
        <authorList>
            <person name="Callol A."/>
            <person name="Pajuelo D."/>
            <person name="Ebbesson L."/>
            <person name="Teles M."/>
            <person name="MacKenzie S."/>
            <person name="Amaro C."/>
        </authorList>
    </citation>
    <scope>NUCLEOTIDE SEQUENCE</scope>
</reference>
<sequence length="37" mass="4188">MDGSSAQNKFRLLIDFLNLYALQSSKNIPTKNSHFST</sequence>
<name>A0A0E9V938_ANGAN</name>
<dbReference type="EMBL" id="GBXM01033948">
    <property type="protein sequence ID" value="JAH74629.1"/>
    <property type="molecule type" value="Transcribed_RNA"/>
</dbReference>
<evidence type="ECO:0000313" key="1">
    <source>
        <dbReference type="EMBL" id="JAH74629.1"/>
    </source>
</evidence>
<proteinExistence type="predicted"/>